<dbReference type="InterPro" id="IPR006183">
    <property type="entry name" value="Pgluconate_DH"/>
</dbReference>
<evidence type="ECO:0000259" key="4">
    <source>
        <dbReference type="SMART" id="SM01350"/>
    </source>
</evidence>
<dbReference type="Gene3D" id="1.10.1040.10">
    <property type="entry name" value="N-(1-d-carboxylethyl)-l-norvaline Dehydrogenase, domain 2"/>
    <property type="match status" value="1"/>
</dbReference>
<dbReference type="Pfam" id="PF00393">
    <property type="entry name" value="6PGD"/>
    <property type="match status" value="1"/>
</dbReference>
<keyword evidence="3" id="KW-0311">Gluconate utilization</keyword>
<organism evidence="5">
    <name type="scientific">marine metagenome</name>
    <dbReference type="NCBI Taxonomy" id="408172"/>
    <lineage>
        <taxon>unclassified sequences</taxon>
        <taxon>metagenomes</taxon>
        <taxon>ecological metagenomes</taxon>
    </lineage>
</organism>
<dbReference type="SUPFAM" id="SSF48179">
    <property type="entry name" value="6-phosphogluconate dehydrogenase C-terminal domain-like"/>
    <property type="match status" value="1"/>
</dbReference>
<reference evidence="5" key="1">
    <citation type="submission" date="2018-05" db="EMBL/GenBank/DDBJ databases">
        <authorList>
            <person name="Lanie J.A."/>
            <person name="Ng W.-L."/>
            <person name="Kazmierczak K.M."/>
            <person name="Andrzejewski T.M."/>
            <person name="Davidsen T.M."/>
            <person name="Wayne K.J."/>
            <person name="Tettelin H."/>
            <person name="Glass J.I."/>
            <person name="Rusch D."/>
            <person name="Podicherti R."/>
            <person name="Tsui H.-C.T."/>
            <person name="Winkler M.E."/>
        </authorList>
    </citation>
    <scope>NUCLEOTIDE SEQUENCE</scope>
</reference>
<evidence type="ECO:0000256" key="1">
    <source>
        <dbReference type="ARBA" id="ARBA00008419"/>
    </source>
</evidence>
<keyword evidence="2" id="KW-0560">Oxidoreductase</keyword>
<dbReference type="InterPro" id="IPR008927">
    <property type="entry name" value="6-PGluconate_DH-like_C_sf"/>
</dbReference>
<dbReference type="AlphaFoldDB" id="A0A382H660"/>
<gene>
    <name evidence="5" type="ORF">METZ01_LOCUS235640</name>
</gene>
<dbReference type="GO" id="GO:0050661">
    <property type="term" value="F:NADP binding"/>
    <property type="evidence" value="ECO:0007669"/>
    <property type="project" value="InterPro"/>
</dbReference>
<dbReference type="GO" id="GO:0006098">
    <property type="term" value="P:pentose-phosphate shunt"/>
    <property type="evidence" value="ECO:0007669"/>
    <property type="project" value="InterPro"/>
</dbReference>
<dbReference type="GO" id="GO:0004616">
    <property type="term" value="F:phosphogluconate dehydrogenase (decarboxylating) activity"/>
    <property type="evidence" value="ECO:0007669"/>
    <property type="project" value="InterPro"/>
</dbReference>
<dbReference type="InterPro" id="IPR013328">
    <property type="entry name" value="6PGD_dom2"/>
</dbReference>
<name>A0A382H660_9ZZZZ</name>
<dbReference type="NCBIfam" id="TIGR00872">
    <property type="entry name" value="gnd_rel"/>
    <property type="match status" value="1"/>
</dbReference>
<evidence type="ECO:0000256" key="3">
    <source>
        <dbReference type="ARBA" id="ARBA00023064"/>
    </source>
</evidence>
<dbReference type="Gene3D" id="3.40.50.720">
    <property type="entry name" value="NAD(P)-binding Rossmann-like Domain"/>
    <property type="match status" value="1"/>
</dbReference>
<dbReference type="PANTHER" id="PTHR11811">
    <property type="entry name" value="6-PHOSPHOGLUCONATE DEHYDROGENASE"/>
    <property type="match status" value="1"/>
</dbReference>
<dbReference type="NCBIfam" id="NF007161">
    <property type="entry name" value="PRK09599.1"/>
    <property type="match status" value="1"/>
</dbReference>
<proteinExistence type="inferred from homology"/>
<comment type="similarity">
    <text evidence="1">Belongs to the 6-phosphogluconate dehydrogenase family.</text>
</comment>
<dbReference type="InterPro" id="IPR006114">
    <property type="entry name" value="6PGDH_C"/>
</dbReference>
<dbReference type="InterPro" id="IPR006115">
    <property type="entry name" value="6PGDH_NADP-bd"/>
</dbReference>
<dbReference type="SUPFAM" id="SSF51735">
    <property type="entry name" value="NAD(P)-binding Rossmann-fold domains"/>
    <property type="match status" value="1"/>
</dbReference>
<feature type="domain" description="6-phosphogluconate dehydrogenase C-terminal" evidence="4">
    <location>
        <begin position="185"/>
        <end position="334"/>
    </location>
</feature>
<dbReference type="InterPro" id="IPR036291">
    <property type="entry name" value="NAD(P)-bd_dom_sf"/>
</dbReference>
<dbReference type="Pfam" id="PF03446">
    <property type="entry name" value="NAD_binding_2"/>
    <property type="match status" value="1"/>
</dbReference>
<protein>
    <recommendedName>
        <fullName evidence="4">6-phosphogluconate dehydrogenase C-terminal domain-containing protein</fullName>
    </recommendedName>
</protein>
<dbReference type="InterPro" id="IPR004849">
    <property type="entry name" value="6DGDH_YqeC"/>
</dbReference>
<accession>A0A382H660</accession>
<dbReference type="EMBL" id="UINC01059408">
    <property type="protein sequence ID" value="SVB82786.1"/>
    <property type="molecule type" value="Genomic_DNA"/>
</dbReference>
<sequence length="340" mass="35826">MKVGIVGLGRMGAAIARRLKLGGHSCIVFDIDEALIAEVVADGAQEATDLETLAESFEDDLRIIWLMVPASAVELVLDELVPHLSPHDIVIDGGNTNWLDDLDRASALGAQGIRLLDIGTSGGVWGQDRGYCLMVGGDTDAVATVAPILDTLSPGIDAASRTNGRVGDLTPGETGWLHCGSTGSGHFVKMVHNGIEYGMMAALAEGLALLTVASGGVADRLEGSETEPIRAAERFDFRIDSITELWRRGSVIDSWLLDLAARALAEDASLDSYGVRVSDSGEGRWASQTGIEFGLPMPVLSAALQARFASQESADTGNRILSALRHQFGGHEKSPAPNAN</sequence>
<evidence type="ECO:0000256" key="2">
    <source>
        <dbReference type="ARBA" id="ARBA00023002"/>
    </source>
</evidence>
<evidence type="ECO:0000313" key="5">
    <source>
        <dbReference type="EMBL" id="SVB82786.1"/>
    </source>
</evidence>
<dbReference type="GO" id="GO:0019521">
    <property type="term" value="P:D-gluconate metabolic process"/>
    <property type="evidence" value="ECO:0007669"/>
    <property type="project" value="UniProtKB-KW"/>
</dbReference>
<dbReference type="SMART" id="SM01350">
    <property type="entry name" value="6PGD"/>
    <property type="match status" value="1"/>
</dbReference>